<proteinExistence type="predicted"/>
<dbReference type="Proteomes" id="UP000593564">
    <property type="component" value="Unassembled WGS sequence"/>
</dbReference>
<dbReference type="PANTHER" id="PTHR33413">
    <property type="entry name" value="EXPRESSED PROTEIN"/>
    <property type="match status" value="1"/>
</dbReference>
<evidence type="ECO:0000256" key="1">
    <source>
        <dbReference type="SAM" id="MobiDB-lite"/>
    </source>
</evidence>
<evidence type="ECO:0000256" key="2">
    <source>
        <dbReference type="SAM" id="SignalP"/>
    </source>
</evidence>
<feature type="compositionally biased region" description="Basic and acidic residues" evidence="1">
    <location>
        <begin position="138"/>
        <end position="159"/>
    </location>
</feature>
<gene>
    <name evidence="3" type="ORF">HYC85_022071</name>
</gene>
<name>A0A7J7GN91_CAMSI</name>
<reference evidence="4" key="1">
    <citation type="journal article" date="2020" name="Nat. Commun.">
        <title>Genome assembly of wild tea tree DASZ reveals pedigree and selection history of tea varieties.</title>
        <authorList>
            <person name="Zhang W."/>
            <person name="Zhang Y."/>
            <person name="Qiu H."/>
            <person name="Guo Y."/>
            <person name="Wan H."/>
            <person name="Zhang X."/>
            <person name="Scossa F."/>
            <person name="Alseekh S."/>
            <person name="Zhang Q."/>
            <person name="Wang P."/>
            <person name="Xu L."/>
            <person name="Schmidt M.H."/>
            <person name="Jia X."/>
            <person name="Li D."/>
            <person name="Zhu A."/>
            <person name="Guo F."/>
            <person name="Chen W."/>
            <person name="Ni D."/>
            <person name="Usadel B."/>
            <person name="Fernie A.R."/>
            <person name="Wen W."/>
        </authorList>
    </citation>
    <scope>NUCLEOTIDE SEQUENCE [LARGE SCALE GENOMIC DNA]</scope>
    <source>
        <strain evidence="4">cv. G240</strain>
    </source>
</reference>
<keyword evidence="4" id="KW-1185">Reference proteome</keyword>
<dbReference type="PANTHER" id="PTHR33413:SF4">
    <property type="entry name" value="D-RIBOSE-BINDING PERIPLASMIC PROTEIN"/>
    <property type="match status" value="1"/>
</dbReference>
<feature type="chain" id="PRO_5029829964" evidence="2">
    <location>
        <begin position="30"/>
        <end position="194"/>
    </location>
</feature>
<dbReference type="EMBL" id="JACBKZ010000010">
    <property type="protein sequence ID" value="KAF5940904.1"/>
    <property type="molecule type" value="Genomic_DNA"/>
</dbReference>
<comment type="caution">
    <text evidence="3">The sequence shown here is derived from an EMBL/GenBank/DDBJ whole genome shotgun (WGS) entry which is preliminary data.</text>
</comment>
<organism evidence="3 4">
    <name type="scientific">Camellia sinensis</name>
    <name type="common">Tea plant</name>
    <name type="synonym">Thea sinensis</name>
    <dbReference type="NCBI Taxonomy" id="4442"/>
    <lineage>
        <taxon>Eukaryota</taxon>
        <taxon>Viridiplantae</taxon>
        <taxon>Streptophyta</taxon>
        <taxon>Embryophyta</taxon>
        <taxon>Tracheophyta</taxon>
        <taxon>Spermatophyta</taxon>
        <taxon>Magnoliopsida</taxon>
        <taxon>eudicotyledons</taxon>
        <taxon>Gunneridae</taxon>
        <taxon>Pentapetalae</taxon>
        <taxon>asterids</taxon>
        <taxon>Ericales</taxon>
        <taxon>Theaceae</taxon>
        <taxon>Camellia</taxon>
    </lineage>
</organism>
<dbReference type="AlphaFoldDB" id="A0A7J7GN91"/>
<dbReference type="InterPro" id="IPR025322">
    <property type="entry name" value="PADRE_dom"/>
</dbReference>
<evidence type="ECO:0000313" key="4">
    <source>
        <dbReference type="Proteomes" id="UP000593564"/>
    </source>
</evidence>
<reference evidence="3 4" key="2">
    <citation type="submission" date="2020-07" db="EMBL/GenBank/DDBJ databases">
        <title>Genome assembly of wild tea tree DASZ reveals pedigree and selection history of tea varieties.</title>
        <authorList>
            <person name="Zhang W."/>
        </authorList>
    </citation>
    <scope>NUCLEOTIDE SEQUENCE [LARGE SCALE GENOMIC DNA]</scope>
    <source>
        <strain evidence="4">cv. G240</strain>
        <tissue evidence="3">Leaf</tissue>
    </source>
</reference>
<feature type="region of interest" description="Disordered" evidence="1">
    <location>
        <begin position="134"/>
        <end position="194"/>
    </location>
</feature>
<evidence type="ECO:0000313" key="3">
    <source>
        <dbReference type="EMBL" id="KAF5940904.1"/>
    </source>
</evidence>
<accession>A0A7J7GN91</accession>
<keyword evidence="2" id="KW-0732">Signal</keyword>
<sequence>MARPRPQVATTIAVLILFLVAEVVSSGEAITISYMLSSWCSSPSDGQQPCLNRPPDLNQLKPLTHTSSPFTLVSATSLCKITTTTTGSHNSSNSVRITRIKLLRPTDTLILGQVYRLITTEEVMKGLWAKKYAKMKKRQSESPDKQERMKEKMGSDSEMKNTNQVQKHERHRPRTTTTGNSAAAKSRAWPGPGW</sequence>
<protein>
    <submittedName>
        <fullName evidence="3">Uncharacterized protein</fullName>
    </submittedName>
</protein>
<feature type="signal peptide" evidence="2">
    <location>
        <begin position="1"/>
        <end position="29"/>
    </location>
</feature>
<dbReference type="Pfam" id="PF14009">
    <property type="entry name" value="PADRE"/>
    <property type="match status" value="1"/>
</dbReference>